<evidence type="ECO:0000313" key="4">
    <source>
        <dbReference type="EMBL" id="PNY28194.1"/>
    </source>
</evidence>
<dbReference type="AlphaFoldDB" id="A0A2K3QKZ5"/>
<reference evidence="4 5" key="1">
    <citation type="submission" date="2017-08" db="EMBL/GenBank/DDBJ databases">
        <title>Harnessing the power of phylogenomics to disentangle the directionality and signatures of interkingdom host jumping in the parasitic fungal genus Tolypocladium.</title>
        <authorList>
            <person name="Quandt C.A."/>
            <person name="Patterson W."/>
            <person name="Spatafora J.W."/>
        </authorList>
    </citation>
    <scope>NUCLEOTIDE SEQUENCE [LARGE SCALE GENOMIC DNA]</scope>
    <source>
        <strain evidence="4 5">CBS 113982</strain>
    </source>
</reference>
<evidence type="ECO:0000259" key="3">
    <source>
        <dbReference type="PROSITE" id="PS51767"/>
    </source>
</evidence>
<comment type="caution">
    <text evidence="4">The sequence shown here is derived from an EMBL/GenBank/DDBJ whole genome shotgun (WGS) entry which is preliminary data.</text>
</comment>
<proteinExistence type="inferred from homology"/>
<dbReference type="Pfam" id="PF00026">
    <property type="entry name" value="Asp"/>
    <property type="match status" value="1"/>
</dbReference>
<dbReference type="PROSITE" id="PS51767">
    <property type="entry name" value="PEPTIDASE_A1"/>
    <property type="match status" value="1"/>
</dbReference>
<dbReference type="GO" id="GO:0000324">
    <property type="term" value="C:fungal-type vacuole"/>
    <property type="evidence" value="ECO:0007669"/>
    <property type="project" value="TreeGrafter"/>
</dbReference>
<dbReference type="STRING" id="45235.A0A2K3QKZ5"/>
<dbReference type="InterPro" id="IPR034164">
    <property type="entry name" value="Pepsin-like_dom"/>
</dbReference>
<evidence type="ECO:0000256" key="2">
    <source>
        <dbReference type="SAM" id="SignalP"/>
    </source>
</evidence>
<evidence type="ECO:0000256" key="1">
    <source>
        <dbReference type="ARBA" id="ARBA00007447"/>
    </source>
</evidence>
<feature type="signal peptide" evidence="2">
    <location>
        <begin position="1"/>
        <end position="24"/>
    </location>
</feature>
<protein>
    <submittedName>
        <fullName evidence="4">Aspartic-type endopeptidase</fullName>
    </submittedName>
</protein>
<dbReference type="PANTHER" id="PTHR47966">
    <property type="entry name" value="BETA-SITE APP-CLEAVING ENZYME, ISOFORM A-RELATED"/>
    <property type="match status" value="1"/>
</dbReference>
<dbReference type="OrthoDB" id="15189at2759"/>
<comment type="similarity">
    <text evidence="1">Belongs to the peptidase A1 family.</text>
</comment>
<dbReference type="EMBL" id="NRSZ01000290">
    <property type="protein sequence ID" value="PNY28194.1"/>
    <property type="molecule type" value="Genomic_DNA"/>
</dbReference>
<organism evidence="4 5">
    <name type="scientific">Tolypocladium capitatum</name>
    <dbReference type="NCBI Taxonomy" id="45235"/>
    <lineage>
        <taxon>Eukaryota</taxon>
        <taxon>Fungi</taxon>
        <taxon>Dikarya</taxon>
        <taxon>Ascomycota</taxon>
        <taxon>Pezizomycotina</taxon>
        <taxon>Sordariomycetes</taxon>
        <taxon>Hypocreomycetidae</taxon>
        <taxon>Hypocreales</taxon>
        <taxon>Ophiocordycipitaceae</taxon>
        <taxon>Tolypocladium</taxon>
    </lineage>
</organism>
<dbReference type="SUPFAM" id="SSF50630">
    <property type="entry name" value="Acid proteases"/>
    <property type="match status" value="1"/>
</dbReference>
<dbReference type="InterPro" id="IPR033121">
    <property type="entry name" value="PEPTIDASE_A1"/>
</dbReference>
<dbReference type="InterPro" id="IPR001461">
    <property type="entry name" value="Aspartic_peptidase_A1"/>
</dbReference>
<sequence>MKAMYSFLCLLGGVFALAAAVGEGKTNGYDLSKTMNGVTFQRAKAVREPTPDRPALRFSRLHNIKGKAGAYSATSALGRVLRTPPSHHEHTYQNVTRAGEFSTQYAIQCGWDGVPVWLLFDTGSSDTWAVQTGFECDDGWGDEHDEGACGFGKPLIDGFGDDTIQDLHFSLKYGSGEKITGPMGYSDIACGGVFVSHQQVGLANYTYWHGNNFTVGMLGLAYPSITSAFYGEIGSEAPWNAISYTPFLTSAIMQGAIDPVFSVAILKNSSEGMLAWGGLPPMDWQRGEFAATDLIIANLIGQAETSWRYSFYTIIPDGIKWGQTTDTTKFPYIVDTGTTMNYLPPRKCPLLLGVSETCGLTPHAALAEAIAMAFQPRAVYLYQWGSYFAPCDAVPPRFAVIISGVEFWINPADLMYQDLKDPLTGYCAVAIASGGSGPYILGDVFLQNVVAVFDVGAAQMRFYSR</sequence>
<dbReference type="GO" id="GO:0006508">
    <property type="term" value="P:proteolysis"/>
    <property type="evidence" value="ECO:0007669"/>
    <property type="project" value="InterPro"/>
</dbReference>
<dbReference type="Gene3D" id="2.40.70.10">
    <property type="entry name" value="Acid Proteases"/>
    <property type="match status" value="2"/>
</dbReference>
<keyword evidence="2" id="KW-0732">Signal</keyword>
<dbReference type="GO" id="GO:0004190">
    <property type="term" value="F:aspartic-type endopeptidase activity"/>
    <property type="evidence" value="ECO:0007669"/>
    <property type="project" value="InterPro"/>
</dbReference>
<keyword evidence="5" id="KW-1185">Reference proteome</keyword>
<dbReference type="Proteomes" id="UP000236621">
    <property type="component" value="Unassembled WGS sequence"/>
</dbReference>
<accession>A0A2K3QKZ5</accession>
<gene>
    <name evidence="4" type="ORF">TCAP_01883</name>
</gene>
<feature type="chain" id="PRO_5014408762" evidence="2">
    <location>
        <begin position="25"/>
        <end position="465"/>
    </location>
</feature>
<dbReference type="InterPro" id="IPR021109">
    <property type="entry name" value="Peptidase_aspartic_dom_sf"/>
</dbReference>
<feature type="domain" description="Peptidase A1" evidence="3">
    <location>
        <begin position="103"/>
        <end position="463"/>
    </location>
</feature>
<name>A0A2K3QKZ5_9HYPO</name>
<dbReference type="PRINTS" id="PR00792">
    <property type="entry name" value="PEPSIN"/>
</dbReference>
<evidence type="ECO:0000313" key="5">
    <source>
        <dbReference type="Proteomes" id="UP000236621"/>
    </source>
</evidence>
<dbReference type="CDD" id="cd05471">
    <property type="entry name" value="pepsin_like"/>
    <property type="match status" value="1"/>
</dbReference>
<dbReference type="PANTHER" id="PTHR47966:SF47">
    <property type="entry name" value="ENDOPEPTIDASE, PUTATIVE (AFU_ORTHOLOGUE AFUA_3G01220)-RELATED"/>
    <property type="match status" value="1"/>
</dbReference>